<evidence type="ECO:0000313" key="2">
    <source>
        <dbReference type="Proteomes" id="UP000826195"/>
    </source>
</evidence>
<name>A0AAV7HVH2_COTGL</name>
<dbReference type="EMBL" id="JAHXZJ010002982">
    <property type="protein sequence ID" value="KAH0535721.1"/>
    <property type="molecule type" value="Genomic_DNA"/>
</dbReference>
<protein>
    <submittedName>
        <fullName evidence="1">Uncharacterized protein</fullName>
    </submittedName>
</protein>
<dbReference type="AlphaFoldDB" id="A0AAV7HVH2"/>
<organism evidence="1 2">
    <name type="scientific">Cotesia glomerata</name>
    <name type="common">Lepidopteran parasitic wasp</name>
    <name type="synonym">Apanteles glomeratus</name>
    <dbReference type="NCBI Taxonomy" id="32391"/>
    <lineage>
        <taxon>Eukaryota</taxon>
        <taxon>Metazoa</taxon>
        <taxon>Ecdysozoa</taxon>
        <taxon>Arthropoda</taxon>
        <taxon>Hexapoda</taxon>
        <taxon>Insecta</taxon>
        <taxon>Pterygota</taxon>
        <taxon>Neoptera</taxon>
        <taxon>Endopterygota</taxon>
        <taxon>Hymenoptera</taxon>
        <taxon>Apocrita</taxon>
        <taxon>Ichneumonoidea</taxon>
        <taxon>Braconidae</taxon>
        <taxon>Microgastrinae</taxon>
        <taxon>Cotesia</taxon>
    </lineage>
</organism>
<reference evidence="1 2" key="1">
    <citation type="journal article" date="2021" name="J. Hered.">
        <title>A chromosome-level genome assembly of the parasitoid wasp, Cotesia glomerata (Hymenoptera: Braconidae).</title>
        <authorList>
            <person name="Pinto B.J."/>
            <person name="Weis J.J."/>
            <person name="Gamble T."/>
            <person name="Ode P.J."/>
            <person name="Paul R."/>
            <person name="Zaspel J.M."/>
        </authorList>
    </citation>
    <scope>NUCLEOTIDE SEQUENCE [LARGE SCALE GENOMIC DNA]</scope>
    <source>
        <strain evidence="1">CgM1</strain>
    </source>
</reference>
<proteinExistence type="predicted"/>
<keyword evidence="2" id="KW-1185">Reference proteome</keyword>
<dbReference type="Proteomes" id="UP000826195">
    <property type="component" value="Unassembled WGS sequence"/>
</dbReference>
<evidence type="ECO:0000313" key="1">
    <source>
        <dbReference type="EMBL" id="KAH0535721.1"/>
    </source>
</evidence>
<accession>A0AAV7HVH2</accession>
<gene>
    <name evidence="1" type="ORF">KQX54_018533</name>
</gene>
<comment type="caution">
    <text evidence="1">The sequence shown here is derived from an EMBL/GenBank/DDBJ whole genome shotgun (WGS) entry which is preliminary data.</text>
</comment>
<sequence>MPVEIRDTKTAIRRLLQEVLCLSLLPPAVGGRWYRLFGDGDGDPKAHPLSNQDTAHPTLHSPQTLNSQLSLAVELGCTFFPCSVPV</sequence>